<organism evidence="1 2">
    <name type="scientific">Rubripirellula amarantea</name>
    <dbReference type="NCBI Taxonomy" id="2527999"/>
    <lineage>
        <taxon>Bacteria</taxon>
        <taxon>Pseudomonadati</taxon>
        <taxon>Planctomycetota</taxon>
        <taxon>Planctomycetia</taxon>
        <taxon>Pirellulales</taxon>
        <taxon>Pirellulaceae</taxon>
        <taxon>Rubripirellula</taxon>
    </lineage>
</organism>
<gene>
    <name evidence="1" type="ORF">Pla22_32250</name>
</gene>
<protein>
    <submittedName>
        <fullName evidence="1">Uncharacterized protein</fullName>
    </submittedName>
</protein>
<accession>A0A5C5WL40</accession>
<proteinExistence type="predicted"/>
<dbReference type="EMBL" id="SJPI01000002">
    <property type="protein sequence ID" value="TWT50482.1"/>
    <property type="molecule type" value="Genomic_DNA"/>
</dbReference>
<evidence type="ECO:0000313" key="2">
    <source>
        <dbReference type="Proteomes" id="UP000316598"/>
    </source>
</evidence>
<sequence precursor="true">MSEESRERIDKLIQPFLQWSTKDDMLCCDLDVVDTFSVQNQPGERVHKVLIWDGFLAVSNEAKLIHFARLLSDSEEELKRDGLFTYGTDGSLPQGKNPITARSGACFVSDGKAIVELVNGQRYVTAPHQLVVTLGMGSFALAPVSSYNGFKSLSRTRDRLMDQLKNPDEIIEMKNGETWTRSELDLSIYQETRWTGDPKLPTYKRYFKKFKASNGTGLDLEYTVTETITQWDTTFGESPRIRSVELFERDFQMQNANKNVSRMIIDFDWLDEKAAQQLGVFDEKSLGLLYPPLKPILDAKKGEKEIKK</sequence>
<dbReference type="Proteomes" id="UP000316598">
    <property type="component" value="Unassembled WGS sequence"/>
</dbReference>
<dbReference type="RefSeq" id="WP_146515703.1">
    <property type="nucleotide sequence ID" value="NZ_SJPI01000002.1"/>
</dbReference>
<keyword evidence="2" id="KW-1185">Reference proteome</keyword>
<name>A0A5C5WL40_9BACT</name>
<comment type="caution">
    <text evidence="1">The sequence shown here is derived from an EMBL/GenBank/DDBJ whole genome shotgun (WGS) entry which is preliminary data.</text>
</comment>
<reference evidence="1 2" key="1">
    <citation type="submission" date="2019-02" db="EMBL/GenBank/DDBJ databases">
        <title>Deep-cultivation of Planctomycetes and their phenomic and genomic characterization uncovers novel biology.</title>
        <authorList>
            <person name="Wiegand S."/>
            <person name="Jogler M."/>
            <person name="Boedeker C."/>
            <person name="Pinto D."/>
            <person name="Vollmers J."/>
            <person name="Rivas-Marin E."/>
            <person name="Kohn T."/>
            <person name="Peeters S.H."/>
            <person name="Heuer A."/>
            <person name="Rast P."/>
            <person name="Oberbeckmann S."/>
            <person name="Bunk B."/>
            <person name="Jeske O."/>
            <person name="Meyerdierks A."/>
            <person name="Storesund J.E."/>
            <person name="Kallscheuer N."/>
            <person name="Luecker S."/>
            <person name="Lage O.M."/>
            <person name="Pohl T."/>
            <person name="Merkel B.J."/>
            <person name="Hornburger P."/>
            <person name="Mueller R.-W."/>
            <person name="Bruemmer F."/>
            <person name="Labrenz M."/>
            <person name="Spormann A.M."/>
            <person name="Op Den Camp H."/>
            <person name="Overmann J."/>
            <person name="Amann R."/>
            <person name="Jetten M.S.M."/>
            <person name="Mascher T."/>
            <person name="Medema M.H."/>
            <person name="Devos D.P."/>
            <person name="Kaster A.-K."/>
            <person name="Ovreas L."/>
            <person name="Rohde M."/>
            <person name="Galperin M.Y."/>
            <person name="Jogler C."/>
        </authorList>
    </citation>
    <scope>NUCLEOTIDE SEQUENCE [LARGE SCALE GENOMIC DNA]</scope>
    <source>
        <strain evidence="1 2">Pla22</strain>
    </source>
</reference>
<evidence type="ECO:0000313" key="1">
    <source>
        <dbReference type="EMBL" id="TWT50482.1"/>
    </source>
</evidence>
<dbReference type="AlphaFoldDB" id="A0A5C5WL40"/>